<keyword evidence="11 13" id="KW-0443">Lipid metabolism</keyword>
<proteinExistence type="inferred from homology"/>
<evidence type="ECO:0000256" key="8">
    <source>
        <dbReference type="ARBA" id="ARBA00022741"/>
    </source>
</evidence>
<dbReference type="GO" id="GO:0005524">
    <property type="term" value="F:ATP binding"/>
    <property type="evidence" value="ECO:0007669"/>
    <property type="project" value="UniProtKB-UniRule"/>
</dbReference>
<protein>
    <recommendedName>
        <fullName evidence="4 13">Tetraacyldisaccharide 4'-kinase</fullName>
        <ecNumber evidence="3 13">2.7.1.130</ecNumber>
    </recommendedName>
    <alternativeName>
        <fullName evidence="12 13">Lipid A 4'-kinase</fullName>
    </alternativeName>
</protein>
<dbReference type="InterPro" id="IPR027417">
    <property type="entry name" value="P-loop_NTPase"/>
</dbReference>
<keyword evidence="9 13" id="KW-0418">Kinase</keyword>
<evidence type="ECO:0000256" key="1">
    <source>
        <dbReference type="ARBA" id="ARBA00002274"/>
    </source>
</evidence>
<evidence type="ECO:0000256" key="2">
    <source>
        <dbReference type="ARBA" id="ARBA00004870"/>
    </source>
</evidence>
<evidence type="ECO:0000256" key="4">
    <source>
        <dbReference type="ARBA" id="ARBA00016436"/>
    </source>
</evidence>
<dbReference type="PANTHER" id="PTHR42724">
    <property type="entry name" value="TETRAACYLDISACCHARIDE 4'-KINASE"/>
    <property type="match status" value="1"/>
</dbReference>
<evidence type="ECO:0000256" key="12">
    <source>
        <dbReference type="ARBA" id="ARBA00029757"/>
    </source>
</evidence>
<accession>A0A1E5BY23</accession>
<sequence length="343" mass="37320">MAGLVEKIWFENHPLGWIGAPLLWPLSKVFGAIARQRRKAFLDDSNGAYKAPVPVIVVGNITVGGNGKTPVVIWLVEQLKALGMNPGVVSRGYGGKATHYPLVLNDKTSTDIAGDEPVLIYQRTGAPVAISPVRSDAVKALLPLGVDIVITDDGLQHYKLARDIEFVVVDGERRFGNGYYMPLGPLREQTDRLNDVDFVICNGTSVSSGEIAMTLAPCELVNLKTGQRIVASSINNAVAMAGIGNPQRFFNTLNDLGLTLIHCEPFADHKAFEFDQLAALAQKGEHLLMTEKDAVKCRAMLQQHPEIENWWYLPVDASFNADDTANVINTIKKVKDGYGSPTA</sequence>
<dbReference type="HAMAP" id="MF_00409">
    <property type="entry name" value="LpxK"/>
    <property type="match status" value="1"/>
</dbReference>
<evidence type="ECO:0000313" key="15">
    <source>
        <dbReference type="Proteomes" id="UP000095039"/>
    </source>
</evidence>
<evidence type="ECO:0000256" key="3">
    <source>
        <dbReference type="ARBA" id="ARBA00012071"/>
    </source>
</evidence>
<dbReference type="Proteomes" id="UP000095039">
    <property type="component" value="Unassembled WGS sequence"/>
</dbReference>
<gene>
    <name evidence="13" type="primary">lpxK</name>
    <name evidence="14" type="ORF">A1OK_16370</name>
</gene>
<dbReference type="UniPathway" id="UPA00359">
    <property type="reaction ID" value="UER00482"/>
</dbReference>
<comment type="function">
    <text evidence="1 13">Transfers the gamma-phosphate of ATP to the 4'-position of a tetraacyldisaccharide 1-phosphate intermediate (termed DS-1-P) to form tetraacyldisaccharide 1,4'-bis-phosphate (lipid IVA).</text>
</comment>
<dbReference type="PANTHER" id="PTHR42724:SF1">
    <property type="entry name" value="TETRAACYLDISACCHARIDE 4'-KINASE, MITOCHONDRIAL-RELATED"/>
    <property type="match status" value="1"/>
</dbReference>
<dbReference type="AlphaFoldDB" id="A0A1E5BY23"/>
<evidence type="ECO:0000256" key="10">
    <source>
        <dbReference type="ARBA" id="ARBA00022840"/>
    </source>
</evidence>
<keyword evidence="5 13" id="KW-0444">Lipid biosynthesis</keyword>
<reference evidence="14 15" key="1">
    <citation type="journal article" date="2012" name="Science">
        <title>Ecological populations of bacteria act as socially cohesive units of antibiotic production and resistance.</title>
        <authorList>
            <person name="Cordero O.X."/>
            <person name="Wildschutte H."/>
            <person name="Kirkup B."/>
            <person name="Proehl S."/>
            <person name="Ngo L."/>
            <person name="Hussain F."/>
            <person name="Le Roux F."/>
            <person name="Mincer T."/>
            <person name="Polz M.F."/>
        </authorList>
    </citation>
    <scope>NUCLEOTIDE SEQUENCE [LARGE SCALE GENOMIC DNA]</scope>
    <source>
        <strain evidence="14 15">FF-454</strain>
    </source>
</reference>
<keyword evidence="8 13" id="KW-0547">Nucleotide-binding</keyword>
<evidence type="ECO:0000256" key="11">
    <source>
        <dbReference type="ARBA" id="ARBA00023098"/>
    </source>
</evidence>
<keyword evidence="7 13" id="KW-0808">Transferase</keyword>
<dbReference type="GO" id="GO:0005886">
    <property type="term" value="C:plasma membrane"/>
    <property type="evidence" value="ECO:0007669"/>
    <property type="project" value="TreeGrafter"/>
</dbReference>
<dbReference type="EC" id="2.7.1.130" evidence="3 13"/>
<keyword evidence="6 13" id="KW-0441">Lipid A biosynthesis</keyword>
<keyword evidence="15" id="KW-1185">Reference proteome</keyword>
<comment type="similarity">
    <text evidence="13">Belongs to the LpxK family.</text>
</comment>
<feature type="binding site" evidence="13">
    <location>
        <begin position="62"/>
        <end position="69"/>
    </location>
    <ligand>
        <name>ATP</name>
        <dbReference type="ChEBI" id="CHEBI:30616"/>
    </ligand>
</feature>
<dbReference type="RefSeq" id="WP_016962361.1">
    <property type="nucleotide sequence ID" value="NZ_AJWN02000099.1"/>
</dbReference>
<evidence type="ECO:0000256" key="7">
    <source>
        <dbReference type="ARBA" id="ARBA00022679"/>
    </source>
</evidence>
<evidence type="ECO:0000256" key="5">
    <source>
        <dbReference type="ARBA" id="ARBA00022516"/>
    </source>
</evidence>
<dbReference type="Pfam" id="PF02606">
    <property type="entry name" value="LpxK"/>
    <property type="match status" value="1"/>
</dbReference>
<comment type="pathway">
    <text evidence="2 13">Glycolipid biosynthesis; lipid IV(A) biosynthesis; lipid IV(A) from (3R)-3-hydroxytetradecanoyl-[acyl-carrier-protein] and UDP-N-acetyl-alpha-D-glucosamine: step 6/6.</text>
</comment>
<dbReference type="NCBIfam" id="TIGR00682">
    <property type="entry name" value="lpxK"/>
    <property type="match status" value="1"/>
</dbReference>
<evidence type="ECO:0000256" key="9">
    <source>
        <dbReference type="ARBA" id="ARBA00022777"/>
    </source>
</evidence>
<comment type="caution">
    <text evidence="14">The sequence shown here is derived from an EMBL/GenBank/DDBJ whole genome shotgun (WGS) entry which is preliminary data.</text>
</comment>
<dbReference type="GO" id="GO:0009244">
    <property type="term" value="P:lipopolysaccharide core region biosynthetic process"/>
    <property type="evidence" value="ECO:0007669"/>
    <property type="project" value="TreeGrafter"/>
</dbReference>
<dbReference type="SUPFAM" id="SSF52540">
    <property type="entry name" value="P-loop containing nucleoside triphosphate hydrolases"/>
    <property type="match status" value="1"/>
</dbReference>
<comment type="catalytic activity">
    <reaction evidence="13">
        <text>a lipid A disaccharide + ATP = a lipid IVA + ADP + H(+)</text>
        <dbReference type="Rhea" id="RHEA:67840"/>
        <dbReference type="ChEBI" id="CHEBI:15378"/>
        <dbReference type="ChEBI" id="CHEBI:30616"/>
        <dbReference type="ChEBI" id="CHEBI:176343"/>
        <dbReference type="ChEBI" id="CHEBI:176425"/>
        <dbReference type="ChEBI" id="CHEBI:456216"/>
        <dbReference type="EC" id="2.7.1.130"/>
    </reaction>
</comment>
<dbReference type="InterPro" id="IPR003758">
    <property type="entry name" value="LpxK"/>
</dbReference>
<dbReference type="GO" id="GO:0009029">
    <property type="term" value="F:lipid-A 4'-kinase activity"/>
    <property type="evidence" value="ECO:0007669"/>
    <property type="project" value="UniProtKB-UniRule"/>
</dbReference>
<organism evidence="14 15">
    <name type="scientific">Enterovibrio norvegicus FF-454</name>
    <dbReference type="NCBI Taxonomy" id="1185651"/>
    <lineage>
        <taxon>Bacteria</taxon>
        <taxon>Pseudomonadati</taxon>
        <taxon>Pseudomonadota</taxon>
        <taxon>Gammaproteobacteria</taxon>
        <taxon>Vibrionales</taxon>
        <taxon>Vibrionaceae</taxon>
        <taxon>Enterovibrio</taxon>
    </lineage>
</organism>
<evidence type="ECO:0000256" key="6">
    <source>
        <dbReference type="ARBA" id="ARBA00022556"/>
    </source>
</evidence>
<evidence type="ECO:0000313" key="14">
    <source>
        <dbReference type="EMBL" id="OEE58138.1"/>
    </source>
</evidence>
<evidence type="ECO:0000256" key="13">
    <source>
        <dbReference type="HAMAP-Rule" id="MF_00409"/>
    </source>
</evidence>
<dbReference type="EMBL" id="AJWN02000099">
    <property type="protein sequence ID" value="OEE58138.1"/>
    <property type="molecule type" value="Genomic_DNA"/>
</dbReference>
<keyword evidence="10 13" id="KW-0067">ATP-binding</keyword>
<name>A0A1E5BY23_9GAMM</name>
<dbReference type="GO" id="GO:0009245">
    <property type="term" value="P:lipid A biosynthetic process"/>
    <property type="evidence" value="ECO:0007669"/>
    <property type="project" value="UniProtKB-UniRule"/>
</dbReference>